<organism evidence="2 3">
    <name type="scientific">Sphingomonas kyeonggiensis</name>
    <dbReference type="NCBI Taxonomy" id="1268553"/>
    <lineage>
        <taxon>Bacteria</taxon>
        <taxon>Pseudomonadati</taxon>
        <taxon>Pseudomonadota</taxon>
        <taxon>Alphaproteobacteria</taxon>
        <taxon>Sphingomonadales</taxon>
        <taxon>Sphingomonadaceae</taxon>
        <taxon>Sphingomonas</taxon>
    </lineage>
</organism>
<name>A0A7W6NYM4_9SPHN</name>
<comment type="caution">
    <text evidence="2">The sequence shown here is derived from an EMBL/GenBank/DDBJ whole genome shotgun (WGS) entry which is preliminary data.</text>
</comment>
<proteinExistence type="predicted"/>
<gene>
    <name evidence="2" type="ORF">GGR46_003331</name>
</gene>
<dbReference type="AlphaFoldDB" id="A0A7W6NYM4"/>
<evidence type="ECO:0000313" key="3">
    <source>
        <dbReference type="Proteomes" id="UP000557392"/>
    </source>
</evidence>
<sequence length="141" mass="15141">MRLVLTAALFCAAATPALAQTQPEPSTRDRTEALARALNNPMVQEGAAAMLTNLAGIVLDTRVGPVAHYVDPTVDENETLGDIQRRRDPDFDRNFHKNARSAVVVAGKLTEGALQMQDSLAETAARLRAALQPLRGALDPK</sequence>
<dbReference type="Proteomes" id="UP000557392">
    <property type="component" value="Unassembled WGS sequence"/>
</dbReference>
<dbReference type="EMBL" id="JACIEH010000003">
    <property type="protein sequence ID" value="MBB4099759.1"/>
    <property type="molecule type" value="Genomic_DNA"/>
</dbReference>
<reference evidence="2 3" key="1">
    <citation type="submission" date="2020-08" db="EMBL/GenBank/DDBJ databases">
        <title>Genomic Encyclopedia of Type Strains, Phase IV (KMG-IV): sequencing the most valuable type-strain genomes for metagenomic binning, comparative biology and taxonomic classification.</title>
        <authorList>
            <person name="Goeker M."/>
        </authorList>
    </citation>
    <scope>NUCLEOTIDE SEQUENCE [LARGE SCALE GENOMIC DNA]</scope>
    <source>
        <strain evidence="2 3">DSM 101806</strain>
    </source>
</reference>
<keyword evidence="1" id="KW-0732">Signal</keyword>
<evidence type="ECO:0000256" key="1">
    <source>
        <dbReference type="SAM" id="SignalP"/>
    </source>
</evidence>
<feature type="signal peptide" evidence="1">
    <location>
        <begin position="1"/>
        <end position="19"/>
    </location>
</feature>
<keyword evidence="3" id="KW-1185">Reference proteome</keyword>
<feature type="chain" id="PRO_5031026797" evidence="1">
    <location>
        <begin position="20"/>
        <end position="141"/>
    </location>
</feature>
<protein>
    <submittedName>
        <fullName evidence="2">Uncharacterized protein</fullName>
    </submittedName>
</protein>
<evidence type="ECO:0000313" key="2">
    <source>
        <dbReference type="EMBL" id="MBB4099759.1"/>
    </source>
</evidence>
<accession>A0A7W6NYM4</accession>
<dbReference type="RefSeq" id="WP_183999125.1">
    <property type="nucleotide sequence ID" value="NZ_JACIEH010000003.1"/>
</dbReference>